<evidence type="ECO:0000256" key="1">
    <source>
        <dbReference type="SAM" id="MobiDB-lite"/>
    </source>
</evidence>
<feature type="region of interest" description="Disordered" evidence="1">
    <location>
        <begin position="244"/>
        <end position="296"/>
    </location>
</feature>
<feature type="compositionally biased region" description="Polar residues" evidence="1">
    <location>
        <begin position="456"/>
        <end position="467"/>
    </location>
</feature>
<feature type="compositionally biased region" description="Basic and acidic residues" evidence="1">
    <location>
        <begin position="1"/>
        <end position="21"/>
    </location>
</feature>
<accession>A0A9P8RTN9</accession>
<dbReference type="AlphaFoldDB" id="A0A9P8RTN9"/>
<proteinExistence type="predicted"/>
<comment type="caution">
    <text evidence="2">The sequence shown here is derived from an EMBL/GenBank/DDBJ whole genome shotgun (WGS) entry which is preliminary data.</text>
</comment>
<feature type="region of interest" description="Disordered" evidence="1">
    <location>
        <begin position="427"/>
        <end position="470"/>
    </location>
</feature>
<gene>
    <name evidence="2" type="ORF">GP486_000843</name>
</gene>
<protein>
    <submittedName>
        <fullName evidence="2">Uncharacterized protein</fullName>
    </submittedName>
</protein>
<feature type="compositionally biased region" description="Basic and acidic residues" evidence="1">
    <location>
        <begin position="258"/>
        <end position="269"/>
    </location>
</feature>
<dbReference type="Proteomes" id="UP000750711">
    <property type="component" value="Unassembled WGS sequence"/>
</dbReference>
<evidence type="ECO:0000313" key="3">
    <source>
        <dbReference type="Proteomes" id="UP000750711"/>
    </source>
</evidence>
<feature type="region of interest" description="Disordered" evidence="1">
    <location>
        <begin position="1"/>
        <end position="144"/>
    </location>
</feature>
<feature type="compositionally biased region" description="Basic and acidic residues" evidence="1">
    <location>
        <begin position="44"/>
        <end position="60"/>
    </location>
</feature>
<keyword evidence="3" id="KW-1185">Reference proteome</keyword>
<evidence type="ECO:0000313" key="2">
    <source>
        <dbReference type="EMBL" id="KAH0565773.1"/>
    </source>
</evidence>
<sequence length="612" mass="66693">MSANNRLDKGKRSGKDRDIELHAASQRTPREEELSCGFPQSQDAGRRTLSSEDLSDRETYKTSGNTLLAHLTSERASPSPLGLVSTPKPAFVSHKNNPEPAARPDGDAASEMTDKFTWSASARPAAPLDGSTNGDWPSSPCHPIPKAVVDMEQVNHGNPLDFAADPQRPAHGRCNQDGGSTHQEERQPMSVKNHSGIDYREARMDFKSAQSTEAPIGGSEQLISAISAIEGQLMSRIPASLWSRTDRGASRKQPALDSDNHNIKAKSKDQPSPCPSAISRDRETVPRAPSPEDSAEVFPTVSASCSVHIGQTIKPPAGLVVSASAPIGTNPDTHQARPIARPKHHPSDTTLDEILFLNPPRIWLRSHQHDECNCYSSRGASELRQSEAGTLGRLRSPSPHVSRADATRWSLPPSCRGCLEETNSGAFYASSPKQHRPQTRSNTDRGIAQPGAQGGSILTTNFKSSGENLRPRSSIALGPADVDIEEFNRYQHNRNQDMVSKALRIRSPGNIPGNIASVSSVGESLNVSQVDPNRLETHGFTHGNHGSFQRKYPAKEDPLVENKSHGTYETSRNQGQSFHDNSAIQRKNVLQIQSEKINGISMATFWRPHKLY</sequence>
<name>A0A9P8RTN9_9PEZI</name>
<organism evidence="2 3">
    <name type="scientific">Trichoglossum hirsutum</name>
    <dbReference type="NCBI Taxonomy" id="265104"/>
    <lineage>
        <taxon>Eukaryota</taxon>
        <taxon>Fungi</taxon>
        <taxon>Dikarya</taxon>
        <taxon>Ascomycota</taxon>
        <taxon>Pezizomycotina</taxon>
        <taxon>Geoglossomycetes</taxon>
        <taxon>Geoglossales</taxon>
        <taxon>Geoglossaceae</taxon>
        <taxon>Trichoglossum</taxon>
    </lineage>
</organism>
<dbReference type="EMBL" id="JAGHQM010000062">
    <property type="protein sequence ID" value="KAH0565773.1"/>
    <property type="molecule type" value="Genomic_DNA"/>
</dbReference>
<reference evidence="2" key="1">
    <citation type="submission" date="2021-03" db="EMBL/GenBank/DDBJ databases">
        <title>Comparative genomics and phylogenomic investigation of the class Geoglossomycetes provide insights into ecological specialization and systematics.</title>
        <authorList>
            <person name="Melie T."/>
            <person name="Pirro S."/>
            <person name="Miller A.N."/>
            <person name="Quandt A."/>
        </authorList>
    </citation>
    <scope>NUCLEOTIDE SEQUENCE</scope>
    <source>
        <strain evidence="2">CAQ_001_2017</strain>
    </source>
</reference>
<feature type="region of interest" description="Disordered" evidence="1">
    <location>
        <begin position="157"/>
        <end position="196"/>
    </location>
</feature>